<accession>A0ABY5DBP1</accession>
<name>A0ABY5DBP1_9ACTN</name>
<gene>
    <name evidence="1" type="ORF">NE857_09170</name>
</gene>
<protein>
    <recommendedName>
        <fullName evidence="3">Head-to-tail stopper</fullName>
    </recommendedName>
</protein>
<evidence type="ECO:0000313" key="2">
    <source>
        <dbReference type="Proteomes" id="UP001055940"/>
    </source>
</evidence>
<dbReference type="RefSeq" id="WP_254420592.1">
    <property type="nucleotide sequence ID" value="NZ_BAAAJB010000005.1"/>
</dbReference>
<evidence type="ECO:0008006" key="3">
    <source>
        <dbReference type="Google" id="ProtNLM"/>
    </source>
</evidence>
<sequence>MTVLGGHTVTVVGEAERDRHGDPIGDAPSIPVTGCHVEYLAVQETVETPEGTVTVSARAFLPPGTRIGEGGSVSFRGDDYHVVGRPLHRSTIHGEPHHIEVRLRDVQGV</sequence>
<reference evidence="1" key="1">
    <citation type="submission" date="2022-06" db="EMBL/GenBank/DDBJ databases">
        <authorList>
            <person name="Ping M."/>
        </authorList>
    </citation>
    <scope>NUCLEOTIDE SEQUENCE</scope>
    <source>
        <strain evidence="1">JCM11759T</strain>
    </source>
</reference>
<dbReference type="EMBL" id="CP099837">
    <property type="protein sequence ID" value="USY21752.1"/>
    <property type="molecule type" value="Genomic_DNA"/>
</dbReference>
<organism evidence="1 2">
    <name type="scientific">Nocardiopsis exhalans</name>
    <dbReference type="NCBI Taxonomy" id="163604"/>
    <lineage>
        <taxon>Bacteria</taxon>
        <taxon>Bacillati</taxon>
        <taxon>Actinomycetota</taxon>
        <taxon>Actinomycetes</taxon>
        <taxon>Streptosporangiales</taxon>
        <taxon>Nocardiopsidaceae</taxon>
        <taxon>Nocardiopsis</taxon>
    </lineage>
</organism>
<keyword evidence="2" id="KW-1185">Reference proteome</keyword>
<proteinExistence type="predicted"/>
<evidence type="ECO:0000313" key="1">
    <source>
        <dbReference type="EMBL" id="USY21752.1"/>
    </source>
</evidence>
<dbReference type="Proteomes" id="UP001055940">
    <property type="component" value="Chromosome"/>
</dbReference>